<proteinExistence type="predicted"/>
<comment type="caution">
    <text evidence="1">The sequence shown here is derived from an EMBL/GenBank/DDBJ whole genome shotgun (WGS) entry which is preliminary data.</text>
</comment>
<evidence type="ECO:0000313" key="1">
    <source>
        <dbReference type="EMBL" id="MDR6966586.1"/>
    </source>
</evidence>
<dbReference type="EMBL" id="JAVDVI010000002">
    <property type="protein sequence ID" value="MDR6966586.1"/>
    <property type="molecule type" value="Genomic_DNA"/>
</dbReference>
<reference evidence="1 2" key="1">
    <citation type="submission" date="2023-07" db="EMBL/GenBank/DDBJ databases">
        <title>Sorghum-associated microbial communities from plants grown in Nebraska, USA.</title>
        <authorList>
            <person name="Schachtman D."/>
        </authorList>
    </citation>
    <scope>NUCLEOTIDE SEQUENCE [LARGE SCALE GENOMIC DNA]</scope>
    <source>
        <strain evidence="1 2">3773</strain>
    </source>
</reference>
<keyword evidence="2" id="KW-1185">Reference proteome</keyword>
<accession>A0ABU1TKT4</accession>
<organism evidence="1 2">
    <name type="scientific">Flavobacterium arsenatis</name>
    <dbReference type="NCBI Taxonomy" id="1484332"/>
    <lineage>
        <taxon>Bacteria</taxon>
        <taxon>Pseudomonadati</taxon>
        <taxon>Bacteroidota</taxon>
        <taxon>Flavobacteriia</taxon>
        <taxon>Flavobacteriales</taxon>
        <taxon>Flavobacteriaceae</taxon>
        <taxon>Flavobacterium</taxon>
    </lineage>
</organism>
<protein>
    <submittedName>
        <fullName evidence="1">Abortive infection bacteriophage resistance protein</fullName>
    </submittedName>
</protein>
<gene>
    <name evidence="1" type="ORF">J2X31_000584</name>
</gene>
<sequence>MSIQPIKPINTIKPWLDDSAVSNNKTYFILLMVLYLLQTINPKNSFSQRFQALLAKYPNVDTRAMGFPGNWKNEPIWKEQ</sequence>
<evidence type="ECO:0000313" key="2">
    <source>
        <dbReference type="Proteomes" id="UP001255185"/>
    </source>
</evidence>
<dbReference type="Proteomes" id="UP001255185">
    <property type="component" value="Unassembled WGS sequence"/>
</dbReference>
<name>A0ABU1TKT4_9FLAO</name>